<proteinExistence type="evidence at transcript level"/>
<accession>A0A120H332</accession>
<feature type="transmembrane region" description="Helical" evidence="6">
    <location>
        <begin position="51"/>
        <end position="70"/>
    </location>
</feature>
<evidence type="ECO:0000259" key="7">
    <source>
        <dbReference type="Pfam" id="PF20684"/>
    </source>
</evidence>
<dbReference type="InterPro" id="IPR052337">
    <property type="entry name" value="SAT4-like"/>
</dbReference>
<evidence type="ECO:0000256" key="4">
    <source>
        <dbReference type="ARBA" id="ARBA00023136"/>
    </source>
</evidence>
<dbReference type="InterPro" id="IPR049326">
    <property type="entry name" value="Rhodopsin_dom_fungi"/>
</dbReference>
<name>A0A120H332_9PEZI</name>
<evidence type="ECO:0000256" key="6">
    <source>
        <dbReference type="SAM" id="Phobius"/>
    </source>
</evidence>
<keyword evidence="4 6" id="KW-0472">Membrane</keyword>
<feature type="transmembrane region" description="Helical" evidence="6">
    <location>
        <begin position="17"/>
        <end position="39"/>
    </location>
</feature>
<keyword evidence="3 6" id="KW-1133">Transmembrane helix</keyword>
<comment type="similarity">
    <text evidence="5">Belongs to the SAT4 family.</text>
</comment>
<feature type="transmembrane region" description="Helical" evidence="6">
    <location>
        <begin position="102"/>
        <end position="122"/>
    </location>
</feature>
<feature type="domain" description="Rhodopsin" evidence="7">
    <location>
        <begin position="35"/>
        <end position="269"/>
    </location>
</feature>
<evidence type="ECO:0000256" key="3">
    <source>
        <dbReference type="ARBA" id="ARBA00022989"/>
    </source>
</evidence>
<sequence>MGWIHNAPDDTATDGPMIIAVSGVLTGISLCFVLLRAYVRGRLLHAFGIDDWILFVTWLLSCSFTVVLGIQTTWGLGMKNIEEIPKQNVQTFQILELAGSPLYILGVLGFKLSLLVSYFRFAPHRAYRFGITGVIVSCILFNVACLIVQLDPCQPIQRKWDPTIPGTCVNLVPFYQTSSGMAIVFDFAVMFLPFPLLIKTKIQTRKKVVLLGLFALGFFITAIQIIRIQYLKGLKNPLNSGPVILWSSVEANLGVIVACVPVLSPLFKKFHNNSRKSTYISSWGNITTPSATSQSHTVSKHHVSGDQLLDVEGNNNSHLAATDSQISMVANRHIVKEVDIVVLNQLASVHLEDPRNIELGGPSRGNYECWARGTNMTFYHGDSSNSLDSI</sequence>
<dbReference type="Pfam" id="PF20684">
    <property type="entry name" value="Fung_rhodopsin"/>
    <property type="match status" value="1"/>
</dbReference>
<evidence type="ECO:0000256" key="2">
    <source>
        <dbReference type="ARBA" id="ARBA00022692"/>
    </source>
</evidence>
<evidence type="ECO:0000256" key="5">
    <source>
        <dbReference type="ARBA" id="ARBA00038359"/>
    </source>
</evidence>
<dbReference type="GO" id="GO:0016020">
    <property type="term" value="C:membrane"/>
    <property type="evidence" value="ECO:0007669"/>
    <property type="project" value="UniProtKB-SubCell"/>
</dbReference>
<organism evidence="8">
    <name type="scientific">Daldinia eschscholzii IFB-TL01</name>
    <dbReference type="NCBI Taxonomy" id="1169046"/>
    <lineage>
        <taxon>Eukaryota</taxon>
        <taxon>Fungi</taxon>
        <taxon>Dikarya</taxon>
        <taxon>Ascomycota</taxon>
        <taxon>Pezizomycotina</taxon>
        <taxon>Sordariomycetes</taxon>
        <taxon>Xylariomycetidae</taxon>
        <taxon>Xylariales</taxon>
        <taxon>Hypoxylaceae</taxon>
        <taxon>Daldinia</taxon>
    </lineage>
</organism>
<protein>
    <submittedName>
        <fullName evidence="8">Decarboxylase_GME5262</fullName>
    </submittedName>
</protein>
<evidence type="ECO:0000313" key="8">
    <source>
        <dbReference type="EMBL" id="ALM31979.1"/>
    </source>
</evidence>
<evidence type="ECO:0000256" key="1">
    <source>
        <dbReference type="ARBA" id="ARBA00004141"/>
    </source>
</evidence>
<feature type="transmembrane region" description="Helical" evidence="6">
    <location>
        <begin position="243"/>
        <end position="267"/>
    </location>
</feature>
<feature type="transmembrane region" description="Helical" evidence="6">
    <location>
        <begin position="129"/>
        <end position="150"/>
    </location>
</feature>
<dbReference type="PANTHER" id="PTHR33048:SF64">
    <property type="entry name" value="INTEGRAL MEMBRANE PROTEIN"/>
    <property type="match status" value="1"/>
</dbReference>
<dbReference type="PANTHER" id="PTHR33048">
    <property type="entry name" value="PTH11-LIKE INTEGRAL MEMBRANE PROTEIN (AFU_ORTHOLOGUE AFUA_5G11245)"/>
    <property type="match status" value="1"/>
</dbReference>
<comment type="subcellular location">
    <subcellularLocation>
        <location evidence="1">Membrane</location>
        <topology evidence="1">Multi-pass membrane protein</topology>
    </subcellularLocation>
</comment>
<dbReference type="AlphaFoldDB" id="A0A120H332"/>
<dbReference type="EMBL" id="KP644180">
    <property type="protein sequence ID" value="ALM31979.1"/>
    <property type="molecule type" value="mRNA"/>
</dbReference>
<feature type="transmembrane region" description="Helical" evidence="6">
    <location>
        <begin position="210"/>
        <end position="231"/>
    </location>
</feature>
<keyword evidence="2 6" id="KW-0812">Transmembrane</keyword>
<feature type="transmembrane region" description="Helical" evidence="6">
    <location>
        <begin position="180"/>
        <end position="198"/>
    </location>
</feature>
<reference evidence="8" key="1">
    <citation type="submission" date="2015-01" db="EMBL/GenBank/DDBJ databases">
        <title>Decarboxylase from Daldinia eschscholzii IFB-TL01.</title>
        <authorList>
            <person name="Wang G."/>
            <person name="Tan R.X."/>
        </authorList>
    </citation>
    <scope>NUCLEOTIDE SEQUENCE</scope>
    <source>
        <strain evidence="8">IFB-TL01</strain>
    </source>
</reference>